<dbReference type="KEGG" id="zma:100501765"/>
<proteinExistence type="evidence at transcript level"/>
<name>C4J5R9_MAIZE</name>
<accession>C4J5R9</accession>
<evidence type="ECO:0000313" key="2">
    <source>
        <dbReference type="EMBL" id="ACR36519.1"/>
    </source>
</evidence>
<feature type="compositionally biased region" description="Basic residues" evidence="1">
    <location>
        <begin position="18"/>
        <end position="29"/>
    </location>
</feature>
<evidence type="ECO:0000256" key="1">
    <source>
        <dbReference type="SAM" id="MobiDB-lite"/>
    </source>
</evidence>
<dbReference type="AlphaFoldDB" id="C4J5R9"/>
<reference evidence="2" key="1">
    <citation type="journal article" date="2009" name="PLoS Genet.">
        <title>Sequencing, mapping, and analysis of 27,455 maize full-length cDNAs.</title>
        <authorList>
            <person name="Soderlund C."/>
            <person name="Descour A."/>
            <person name="Kudrna D."/>
            <person name="Bomhoff M."/>
            <person name="Boyd L."/>
            <person name="Currie J."/>
            <person name="Angelova A."/>
            <person name="Collura K."/>
            <person name="Wissotski M."/>
            <person name="Ashley E."/>
            <person name="Morrow D."/>
            <person name="Fernandes J."/>
            <person name="Walbot V."/>
            <person name="Yu Y."/>
        </authorList>
    </citation>
    <scope>NUCLEOTIDE SEQUENCE</scope>
    <source>
        <strain evidence="2">B73</strain>
    </source>
</reference>
<feature type="region of interest" description="Disordered" evidence="1">
    <location>
        <begin position="18"/>
        <end position="74"/>
    </location>
</feature>
<sequence>MGRGLPLRALLLARRRVRAGRRRRARRRAAAPAAPPLGPHLAGARLAAVPRAARPPVQRPLRRHPGVAGSRHLPACRLPPVQLALRTHSPVVPRQPHQPRHFRRVRQPPVRPRPRLISSRLEVPRPLLQCVLRNHPGEHWRIHGEPPVLEPVL</sequence>
<dbReference type="EMBL" id="BT086166">
    <property type="protein sequence ID" value="ACR36519.1"/>
    <property type="molecule type" value="mRNA"/>
</dbReference>
<dbReference type="OrthoDB" id="676979at2759"/>
<protein>
    <submittedName>
        <fullName evidence="2">Uncharacterized protein</fullName>
    </submittedName>
</protein>
<dbReference type="GeneID" id="100501765"/>
<dbReference type="RefSeq" id="NP_001310301.1">
    <property type="nucleotide sequence ID" value="NM_001323372.1"/>
</dbReference>
<feature type="compositionally biased region" description="Low complexity" evidence="1">
    <location>
        <begin position="39"/>
        <end position="56"/>
    </location>
</feature>
<organism evidence="2">
    <name type="scientific">Zea mays</name>
    <name type="common">Maize</name>
    <dbReference type="NCBI Taxonomy" id="4577"/>
    <lineage>
        <taxon>Eukaryota</taxon>
        <taxon>Viridiplantae</taxon>
        <taxon>Streptophyta</taxon>
        <taxon>Embryophyta</taxon>
        <taxon>Tracheophyta</taxon>
        <taxon>Spermatophyta</taxon>
        <taxon>Magnoliopsida</taxon>
        <taxon>Liliopsida</taxon>
        <taxon>Poales</taxon>
        <taxon>Poaceae</taxon>
        <taxon>PACMAD clade</taxon>
        <taxon>Panicoideae</taxon>
        <taxon>Andropogonodae</taxon>
        <taxon>Andropogoneae</taxon>
        <taxon>Tripsacinae</taxon>
        <taxon>Zea</taxon>
    </lineage>
</organism>